<feature type="region of interest" description="Disordered" evidence="1">
    <location>
        <begin position="1"/>
        <end position="28"/>
    </location>
</feature>
<organism evidence="2 3">
    <name type="scientific">Eumeta variegata</name>
    <name type="common">Bagworm moth</name>
    <name type="synonym">Eumeta japonica</name>
    <dbReference type="NCBI Taxonomy" id="151549"/>
    <lineage>
        <taxon>Eukaryota</taxon>
        <taxon>Metazoa</taxon>
        <taxon>Ecdysozoa</taxon>
        <taxon>Arthropoda</taxon>
        <taxon>Hexapoda</taxon>
        <taxon>Insecta</taxon>
        <taxon>Pterygota</taxon>
        <taxon>Neoptera</taxon>
        <taxon>Endopterygota</taxon>
        <taxon>Lepidoptera</taxon>
        <taxon>Glossata</taxon>
        <taxon>Ditrysia</taxon>
        <taxon>Tineoidea</taxon>
        <taxon>Psychidae</taxon>
        <taxon>Oiketicinae</taxon>
        <taxon>Eumeta</taxon>
    </lineage>
</organism>
<name>A0A4C1SLG4_EUMVA</name>
<accession>A0A4C1SLG4</accession>
<protein>
    <submittedName>
        <fullName evidence="2">Uncharacterized protein</fullName>
    </submittedName>
</protein>
<evidence type="ECO:0000313" key="3">
    <source>
        <dbReference type="Proteomes" id="UP000299102"/>
    </source>
</evidence>
<evidence type="ECO:0000313" key="2">
    <source>
        <dbReference type="EMBL" id="GBP02726.1"/>
    </source>
</evidence>
<dbReference type="OrthoDB" id="10017160at2759"/>
<reference evidence="2 3" key="1">
    <citation type="journal article" date="2019" name="Commun. Biol.">
        <title>The bagworm genome reveals a unique fibroin gene that provides high tensile strength.</title>
        <authorList>
            <person name="Kono N."/>
            <person name="Nakamura H."/>
            <person name="Ohtoshi R."/>
            <person name="Tomita M."/>
            <person name="Numata K."/>
            <person name="Arakawa K."/>
        </authorList>
    </citation>
    <scope>NUCLEOTIDE SEQUENCE [LARGE SCALE GENOMIC DNA]</scope>
</reference>
<proteinExistence type="predicted"/>
<dbReference type="EMBL" id="BGZK01003578">
    <property type="protein sequence ID" value="GBP02726.1"/>
    <property type="molecule type" value="Genomic_DNA"/>
</dbReference>
<dbReference type="AlphaFoldDB" id="A0A4C1SLG4"/>
<comment type="caution">
    <text evidence="2">The sequence shown here is derived from an EMBL/GenBank/DDBJ whole genome shotgun (WGS) entry which is preliminary data.</text>
</comment>
<evidence type="ECO:0000256" key="1">
    <source>
        <dbReference type="SAM" id="MobiDB-lite"/>
    </source>
</evidence>
<keyword evidence="3" id="KW-1185">Reference proteome</keyword>
<gene>
    <name evidence="2" type="ORF">EVAR_66741_1</name>
</gene>
<dbReference type="Proteomes" id="UP000299102">
    <property type="component" value="Unassembled WGS sequence"/>
</dbReference>
<sequence>MPERKHQSSVRMFESNSKPTKLRQARSVGKKNFSFSNTGSVCTIPLEEQKKVNAGVYHLFAQCLRKIEGKTTKMSHPIAPRQCFSAHRE</sequence>